<gene>
    <name evidence="1" type="ORF">GSF12_00865</name>
</gene>
<dbReference type="EMBL" id="CP047226">
    <property type="protein sequence ID" value="QHG08590.1"/>
    <property type="molecule type" value="Genomic_DNA"/>
</dbReference>
<proteinExistence type="predicted"/>
<accession>A0A6P1KCQ1</accession>
<reference evidence="1" key="1">
    <citation type="journal article" date="2020" name="Microbiol. Resour. Announc.">
        <title>Complete Genome Sequence of Moraxella osloensis Strain YV1, Isolated from an Australian Wastewater Treatment Plant.</title>
        <authorList>
            <person name="Batinovic S."/>
            <person name="Rice D.T.F."/>
            <person name="Seviour R.J."/>
            <person name="Petrovski S."/>
        </authorList>
    </citation>
    <scope>NUCLEOTIDE SEQUENCE</scope>
    <source>
        <strain evidence="1">YV1</strain>
    </source>
</reference>
<organism evidence="1">
    <name type="scientific">Faucicola osloensis</name>
    <name type="common">Moraxella osloensis</name>
    <dbReference type="NCBI Taxonomy" id="34062"/>
    <lineage>
        <taxon>Bacteria</taxon>
        <taxon>Pseudomonadati</taxon>
        <taxon>Pseudomonadota</taxon>
        <taxon>Gammaproteobacteria</taxon>
        <taxon>Moraxellales</taxon>
        <taxon>Moraxellaceae</taxon>
        <taxon>Faucicola</taxon>
    </lineage>
</organism>
<name>A0A6P1KCQ1_FAUOS</name>
<evidence type="ECO:0000313" key="1">
    <source>
        <dbReference type="EMBL" id="QHG08590.1"/>
    </source>
</evidence>
<protein>
    <submittedName>
        <fullName evidence="1">Uncharacterized protein</fullName>
    </submittedName>
</protein>
<dbReference type="AlphaFoldDB" id="A0A6P1KCQ1"/>
<sequence length="135" mass="15992">MVHSYQQNKSDTISTIVEAVNVEALQDALALRRNVFIQGYLSQDFKAIETTLADNFRFVNGKAIHTRDSWHEILHNLWQSRDWQSQPLLPDRVRYHFFSLTECMITLYYKHEPTANVMQELWMQDDSVCYMRYGA</sequence>